<feature type="transmembrane region" description="Helical" evidence="1">
    <location>
        <begin position="62"/>
        <end position="83"/>
    </location>
</feature>
<feature type="transmembrane region" description="Helical" evidence="1">
    <location>
        <begin position="156"/>
        <end position="176"/>
    </location>
</feature>
<keyword evidence="1" id="KW-0472">Membrane</keyword>
<dbReference type="PANTHER" id="PTHR37314">
    <property type="entry name" value="SLR0142 PROTEIN"/>
    <property type="match status" value="1"/>
</dbReference>
<gene>
    <name evidence="2" type="ORF">ABIE21_003646</name>
</gene>
<feature type="transmembrane region" description="Helical" evidence="1">
    <location>
        <begin position="95"/>
        <end position="113"/>
    </location>
</feature>
<accession>A0ABV2QSR4</accession>
<feature type="transmembrane region" description="Helical" evidence="1">
    <location>
        <begin position="188"/>
        <end position="206"/>
    </location>
</feature>
<keyword evidence="1" id="KW-1133">Transmembrane helix</keyword>
<name>A0ABV2QSR4_9MICO</name>
<dbReference type="InterPro" id="IPR010699">
    <property type="entry name" value="DUF1275"/>
</dbReference>
<dbReference type="Proteomes" id="UP001549257">
    <property type="component" value="Unassembled WGS sequence"/>
</dbReference>
<comment type="caution">
    <text evidence="2">The sequence shown here is derived from an EMBL/GenBank/DDBJ whole genome shotgun (WGS) entry which is preliminary data.</text>
</comment>
<feature type="transmembrane region" description="Helical" evidence="1">
    <location>
        <begin position="213"/>
        <end position="230"/>
    </location>
</feature>
<dbReference type="Pfam" id="PF06912">
    <property type="entry name" value="DUF1275"/>
    <property type="match status" value="1"/>
</dbReference>
<feature type="transmembrane region" description="Helical" evidence="1">
    <location>
        <begin position="20"/>
        <end position="42"/>
    </location>
</feature>
<dbReference type="EMBL" id="JBEPSJ010000006">
    <property type="protein sequence ID" value="MET4584108.1"/>
    <property type="molecule type" value="Genomic_DNA"/>
</dbReference>
<keyword evidence="1" id="KW-0812">Transmembrane</keyword>
<dbReference type="PANTHER" id="PTHR37314:SF5">
    <property type="entry name" value="SLR0142 PROTEIN"/>
    <property type="match status" value="1"/>
</dbReference>
<organism evidence="2 3">
    <name type="scientific">Conyzicola nivalis</name>
    <dbReference type="NCBI Taxonomy" id="1477021"/>
    <lineage>
        <taxon>Bacteria</taxon>
        <taxon>Bacillati</taxon>
        <taxon>Actinomycetota</taxon>
        <taxon>Actinomycetes</taxon>
        <taxon>Micrococcales</taxon>
        <taxon>Microbacteriaceae</taxon>
        <taxon>Conyzicola</taxon>
    </lineage>
</organism>
<evidence type="ECO:0000313" key="2">
    <source>
        <dbReference type="EMBL" id="MET4584108.1"/>
    </source>
</evidence>
<proteinExistence type="predicted"/>
<keyword evidence="3" id="KW-1185">Reference proteome</keyword>
<evidence type="ECO:0000313" key="3">
    <source>
        <dbReference type="Proteomes" id="UP001549257"/>
    </source>
</evidence>
<evidence type="ECO:0000256" key="1">
    <source>
        <dbReference type="SAM" id="Phobius"/>
    </source>
</evidence>
<sequence length="238" mass="24052">MTNASLIGTESRADVKLPGVLALLAGITDVTSWILLGGLFTAHITGNLVLVAADVVTGTRPHLAVVLALPVFVVTVVAATAVARRLAGRDGRMQRLLLGAQALLLAAAAVLSFTGTASASPEGGLALAIGLCAVCAMATQNAYLHLAFPHAPTTSVMTGNLAVATIAVFDLIASRGKSATALTHWRDTWPLLAGFIGGCLVGALASTLFGDHAAVVPATLAVAVFVGIAVKNYQTSHA</sequence>
<protein>
    <submittedName>
        <fullName evidence="2">Uncharacterized membrane protein YoaK (UPF0700 family)</fullName>
    </submittedName>
</protein>
<reference evidence="2 3" key="1">
    <citation type="submission" date="2024-06" db="EMBL/GenBank/DDBJ databases">
        <title>Sorghum-associated microbial communities from plants grown in Nebraska, USA.</title>
        <authorList>
            <person name="Schachtman D."/>
        </authorList>
    </citation>
    <scope>NUCLEOTIDE SEQUENCE [LARGE SCALE GENOMIC DNA]</scope>
    <source>
        <strain evidence="2 3">2857</strain>
    </source>
</reference>
<dbReference type="RefSeq" id="WP_354026272.1">
    <property type="nucleotide sequence ID" value="NZ_JBEPSJ010000006.1"/>
</dbReference>